<sequence>MGDPRGFLKFAREGPKRRPVELRVLDWKEVYDPFPEDKLRNQGSRCMDCGVPFCQGSNGCPVINLIPEWNDLVHRGRWKDALKALHSTNNFPEFTGRLCPAPCESACVLGINAEPVSIRVVEWNIIDRGFDEGWIEPVLPIANTGKQVAVVGSGPAGLAAAQQLTRAGHTVTVYEKADRIGGLLRYGIPDFKMEKWVLDRRLDQMVAEGVKFETNVNVGVDLTSEALAQKFDAVCLTLGAEHARDLPVPGRELEGIHFAMEYLTQQNKVNAGDRLQVDQITAKDKRVVIIGGGDTGSDCLGTAHRQGCKEVHQFELLPQPPPERAESTPWPLWPMQLRTSHAHEEGCDRRWSVSTTKFTGEQGHVTKLHGHQVSFENGKFSTVHGTEFDMDVDLVLLAMGFTGPVHNGLLDNLGVEYGPRGNVSVDENFMTNKEGIFAAGDTKRGASLIVWAIAEGRKAASGVDAYLKAGKSLTNSRS</sequence>
<dbReference type="PANTHER" id="PTHR43100">
    <property type="entry name" value="GLUTAMATE SYNTHASE [NADPH] SMALL CHAIN"/>
    <property type="match status" value="1"/>
</dbReference>
<evidence type="ECO:0000259" key="6">
    <source>
        <dbReference type="Pfam" id="PF14691"/>
    </source>
</evidence>
<proteinExistence type="predicted"/>
<evidence type="ECO:0000313" key="7">
    <source>
        <dbReference type="EMBL" id="MDT7044198.1"/>
    </source>
</evidence>
<dbReference type="PRINTS" id="PR00419">
    <property type="entry name" value="ADXRDTASE"/>
</dbReference>
<evidence type="ECO:0000256" key="1">
    <source>
        <dbReference type="ARBA" id="ARBA00022605"/>
    </source>
</evidence>
<dbReference type="SUPFAM" id="SSF51971">
    <property type="entry name" value="Nucleotide-binding domain"/>
    <property type="match status" value="2"/>
</dbReference>
<dbReference type="EMBL" id="JAQOUE010000002">
    <property type="protein sequence ID" value="MDT7044198.1"/>
    <property type="molecule type" value="Genomic_DNA"/>
</dbReference>
<organism evidence="7 8">
    <name type="scientific">Candidatus Nitronereus thalassa</name>
    <dbReference type="NCBI Taxonomy" id="3020898"/>
    <lineage>
        <taxon>Bacteria</taxon>
        <taxon>Pseudomonadati</taxon>
        <taxon>Nitrospirota</taxon>
        <taxon>Nitrospiria</taxon>
        <taxon>Nitrospirales</taxon>
        <taxon>Nitrospiraceae</taxon>
        <taxon>Candidatus Nitronereus</taxon>
    </lineage>
</organism>
<dbReference type="Pfam" id="PF14691">
    <property type="entry name" value="Fer4_20"/>
    <property type="match status" value="1"/>
</dbReference>
<reference evidence="7 8" key="1">
    <citation type="journal article" date="2023" name="ISME J.">
        <title>Cultivation and genomic characterization of novel and ubiquitous marine nitrite-oxidizing bacteria from the Nitrospirales.</title>
        <authorList>
            <person name="Mueller A.J."/>
            <person name="Daebeler A."/>
            <person name="Herbold C.W."/>
            <person name="Kirkegaard R.H."/>
            <person name="Daims H."/>
        </authorList>
    </citation>
    <scope>NUCLEOTIDE SEQUENCE [LARGE SCALE GENOMIC DNA]</scope>
    <source>
        <strain evidence="7 8">EB</strain>
    </source>
</reference>
<dbReference type="Pfam" id="PF07992">
    <property type="entry name" value="Pyr_redox_2"/>
    <property type="match status" value="1"/>
</dbReference>
<evidence type="ECO:0000256" key="2">
    <source>
        <dbReference type="ARBA" id="ARBA00023002"/>
    </source>
</evidence>
<feature type="domain" description="Dihydroprymidine dehydrogenase" evidence="6">
    <location>
        <begin position="26"/>
        <end position="131"/>
    </location>
</feature>
<dbReference type="InterPro" id="IPR051394">
    <property type="entry name" value="Glutamate_Synthase"/>
</dbReference>
<accession>A0ABU3KD29</accession>
<comment type="pathway">
    <text evidence="4">Amino-acid biosynthesis.</text>
</comment>
<dbReference type="Gene3D" id="1.10.1060.10">
    <property type="entry name" value="Alpha-helical ferredoxin"/>
    <property type="match status" value="1"/>
</dbReference>
<name>A0ABU3KD29_9BACT</name>
<gene>
    <name evidence="7" type="ORF">PPG34_17740</name>
</gene>
<evidence type="ECO:0000256" key="4">
    <source>
        <dbReference type="ARBA" id="ARBA00029440"/>
    </source>
</evidence>
<dbReference type="RefSeq" id="WP_313834783.1">
    <property type="nucleotide sequence ID" value="NZ_JAQOUE010000002.1"/>
</dbReference>
<dbReference type="InterPro" id="IPR023753">
    <property type="entry name" value="FAD/NAD-binding_dom"/>
</dbReference>
<dbReference type="InterPro" id="IPR036188">
    <property type="entry name" value="FAD/NAD-bd_sf"/>
</dbReference>
<feature type="domain" description="FAD/NAD(P)-binding" evidence="5">
    <location>
        <begin position="147"/>
        <end position="456"/>
    </location>
</feature>
<evidence type="ECO:0000256" key="3">
    <source>
        <dbReference type="ARBA" id="ARBA00023164"/>
    </source>
</evidence>
<dbReference type="InterPro" id="IPR006005">
    <property type="entry name" value="Glut_synth_ssu1"/>
</dbReference>
<keyword evidence="1" id="KW-0028">Amino-acid biosynthesis</keyword>
<protein>
    <submittedName>
        <fullName evidence="7">Glutamate synthase subunit beta</fullName>
    </submittedName>
</protein>
<dbReference type="Proteomes" id="UP001250932">
    <property type="component" value="Unassembled WGS sequence"/>
</dbReference>
<dbReference type="SUPFAM" id="SSF46548">
    <property type="entry name" value="alpha-helical ferredoxin"/>
    <property type="match status" value="1"/>
</dbReference>
<dbReference type="Gene3D" id="3.50.50.60">
    <property type="entry name" value="FAD/NAD(P)-binding domain"/>
    <property type="match status" value="2"/>
</dbReference>
<comment type="caution">
    <text evidence="7">The sequence shown here is derived from an EMBL/GenBank/DDBJ whole genome shotgun (WGS) entry which is preliminary data.</text>
</comment>
<dbReference type="InterPro" id="IPR009051">
    <property type="entry name" value="Helical_ferredxn"/>
</dbReference>
<keyword evidence="3" id="KW-0314">Glutamate biosynthesis</keyword>
<dbReference type="NCBIfam" id="TIGR01317">
    <property type="entry name" value="GOGAT_sm_gam"/>
    <property type="match status" value="1"/>
</dbReference>
<evidence type="ECO:0000313" key="8">
    <source>
        <dbReference type="Proteomes" id="UP001250932"/>
    </source>
</evidence>
<evidence type="ECO:0000259" key="5">
    <source>
        <dbReference type="Pfam" id="PF07992"/>
    </source>
</evidence>
<keyword evidence="8" id="KW-1185">Reference proteome</keyword>
<dbReference type="InterPro" id="IPR028261">
    <property type="entry name" value="DPD_II"/>
</dbReference>
<keyword evidence="2" id="KW-0560">Oxidoreductase</keyword>
<dbReference type="PANTHER" id="PTHR43100:SF1">
    <property type="entry name" value="GLUTAMATE SYNTHASE [NADPH] SMALL CHAIN"/>
    <property type="match status" value="1"/>
</dbReference>